<dbReference type="EMBL" id="JAIWYP010000014">
    <property type="protein sequence ID" value="KAH3713788.1"/>
    <property type="molecule type" value="Genomic_DNA"/>
</dbReference>
<evidence type="ECO:0000313" key="2">
    <source>
        <dbReference type="EMBL" id="KAH3713788.1"/>
    </source>
</evidence>
<accession>A0A9D4HDM3</accession>
<keyword evidence="3" id="KW-1185">Reference proteome</keyword>
<gene>
    <name evidence="2" type="ORF">DPMN_073590</name>
</gene>
<name>A0A9D4HDM3_DREPO</name>
<proteinExistence type="predicted"/>
<dbReference type="Proteomes" id="UP000828390">
    <property type="component" value="Unassembled WGS sequence"/>
</dbReference>
<sequence length="106" mass="11538">MLRFEVIVTDCVLPALALVFSLERVKSTGHWRSSSYQADQGPGAGAPNVSLPMSLHGANPRTRLIFKSDRIIQITKKALANSVDPAETPHDAASHQHLHCLREGIS</sequence>
<organism evidence="2 3">
    <name type="scientific">Dreissena polymorpha</name>
    <name type="common">Zebra mussel</name>
    <name type="synonym">Mytilus polymorpha</name>
    <dbReference type="NCBI Taxonomy" id="45954"/>
    <lineage>
        <taxon>Eukaryota</taxon>
        <taxon>Metazoa</taxon>
        <taxon>Spiralia</taxon>
        <taxon>Lophotrochozoa</taxon>
        <taxon>Mollusca</taxon>
        <taxon>Bivalvia</taxon>
        <taxon>Autobranchia</taxon>
        <taxon>Heteroconchia</taxon>
        <taxon>Euheterodonta</taxon>
        <taxon>Imparidentia</taxon>
        <taxon>Neoheterodontei</taxon>
        <taxon>Myida</taxon>
        <taxon>Dreissenoidea</taxon>
        <taxon>Dreissenidae</taxon>
        <taxon>Dreissena</taxon>
    </lineage>
</organism>
<evidence type="ECO:0000313" key="3">
    <source>
        <dbReference type="Proteomes" id="UP000828390"/>
    </source>
</evidence>
<reference evidence="2" key="2">
    <citation type="submission" date="2020-11" db="EMBL/GenBank/DDBJ databases">
        <authorList>
            <person name="McCartney M.A."/>
            <person name="Auch B."/>
            <person name="Kono T."/>
            <person name="Mallez S."/>
            <person name="Becker A."/>
            <person name="Gohl D.M."/>
            <person name="Silverstein K.A.T."/>
            <person name="Koren S."/>
            <person name="Bechman K.B."/>
            <person name="Herman A."/>
            <person name="Abrahante J.E."/>
            <person name="Garbe J."/>
        </authorList>
    </citation>
    <scope>NUCLEOTIDE SEQUENCE</scope>
    <source>
        <strain evidence="2">Duluth1</strain>
        <tissue evidence="2">Whole animal</tissue>
    </source>
</reference>
<comment type="caution">
    <text evidence="2">The sequence shown here is derived from an EMBL/GenBank/DDBJ whole genome shotgun (WGS) entry which is preliminary data.</text>
</comment>
<feature type="chain" id="PRO_5039505546" evidence="1">
    <location>
        <begin position="18"/>
        <end position="106"/>
    </location>
</feature>
<feature type="non-terminal residue" evidence="2">
    <location>
        <position position="1"/>
    </location>
</feature>
<protein>
    <submittedName>
        <fullName evidence="2">Uncharacterized protein</fullName>
    </submittedName>
</protein>
<reference evidence="2" key="1">
    <citation type="journal article" date="2019" name="bioRxiv">
        <title>The Genome of the Zebra Mussel, Dreissena polymorpha: A Resource for Invasive Species Research.</title>
        <authorList>
            <person name="McCartney M.A."/>
            <person name="Auch B."/>
            <person name="Kono T."/>
            <person name="Mallez S."/>
            <person name="Zhang Y."/>
            <person name="Obille A."/>
            <person name="Becker A."/>
            <person name="Abrahante J.E."/>
            <person name="Garbe J."/>
            <person name="Badalamenti J.P."/>
            <person name="Herman A."/>
            <person name="Mangelson H."/>
            <person name="Liachko I."/>
            <person name="Sullivan S."/>
            <person name="Sone E.D."/>
            <person name="Koren S."/>
            <person name="Silverstein K.A.T."/>
            <person name="Beckman K.B."/>
            <person name="Gohl D.M."/>
        </authorList>
    </citation>
    <scope>NUCLEOTIDE SEQUENCE</scope>
    <source>
        <strain evidence="2">Duluth1</strain>
        <tissue evidence="2">Whole animal</tissue>
    </source>
</reference>
<dbReference type="AlphaFoldDB" id="A0A9D4HDM3"/>
<evidence type="ECO:0000256" key="1">
    <source>
        <dbReference type="SAM" id="SignalP"/>
    </source>
</evidence>
<feature type="signal peptide" evidence="1">
    <location>
        <begin position="1"/>
        <end position="17"/>
    </location>
</feature>
<keyword evidence="1" id="KW-0732">Signal</keyword>